<dbReference type="Gene3D" id="2.40.70.10">
    <property type="entry name" value="Acid Proteases"/>
    <property type="match status" value="1"/>
</dbReference>
<accession>A0ABD0MRU6</accession>
<dbReference type="InterPro" id="IPR036875">
    <property type="entry name" value="Znf_CCHC_sf"/>
</dbReference>
<protein>
    <submittedName>
        <fullName evidence="6">Uncharacterized protein</fullName>
    </submittedName>
</protein>
<evidence type="ECO:0000256" key="2">
    <source>
        <dbReference type="PROSITE-ProRule" id="PRU00047"/>
    </source>
</evidence>
<dbReference type="InterPro" id="IPR001878">
    <property type="entry name" value="Znf_CCHC"/>
</dbReference>
<gene>
    <name evidence="6" type="ORF">M9458_053077</name>
</gene>
<sequence length="530" mass="58350">MDSASAPDVQELISPNNARMDQQEEHLLNTGRAVQALVAQVSELTSQLQQLRSPAAPPPLPVPPQPTNAEYLSEPHLPTPESYAALSEEVKRVFDHAVVGREAARMLADLYQGSKTVSDYSIEFRTLAAEWKGIRRRSGTSSCMEFPARSVTASTNTVSPTFDQEPMQVGRARLSWEKRERWRAKGLCLYCGAPGHFLVNCPVKQFTRTVGLGLLSGGLSLERSSSTTLLPVRLQWAATSHNCLALVDSGAEGNFMDIDLALHLHIPIVPLTHKISVNAFNGQPLPDITHTTGQITLITSGNHSERITLLLTSSPLAPVVLGHPWLVHHNPRVDWGHNSVSAWSDSCYASCLVSACSSVSCCLLQNEPVNLSNMPKEYLDLKEVFSKSRAASLPLHRPYDCGIDLVPAPKFIGPFTVTKILSPVAVRLKLPPAYRRIHPIFHVSKLKPVFHSPINPPAPVPPPPRLVDGEPTYSVNRILDCRLRGRSFQYLVDWEGYGPEEKSWVPARDILDHSLIDDYNQRVGSPGSTK</sequence>
<dbReference type="Pfam" id="PF24626">
    <property type="entry name" value="SH3_Tf2-1"/>
    <property type="match status" value="1"/>
</dbReference>
<organism evidence="6 7">
    <name type="scientific">Cirrhinus mrigala</name>
    <name type="common">Mrigala</name>
    <dbReference type="NCBI Taxonomy" id="683832"/>
    <lineage>
        <taxon>Eukaryota</taxon>
        <taxon>Metazoa</taxon>
        <taxon>Chordata</taxon>
        <taxon>Craniata</taxon>
        <taxon>Vertebrata</taxon>
        <taxon>Euteleostomi</taxon>
        <taxon>Actinopterygii</taxon>
        <taxon>Neopterygii</taxon>
        <taxon>Teleostei</taxon>
        <taxon>Ostariophysi</taxon>
        <taxon>Cypriniformes</taxon>
        <taxon>Cyprinidae</taxon>
        <taxon>Labeoninae</taxon>
        <taxon>Labeonini</taxon>
        <taxon>Cirrhinus</taxon>
    </lineage>
</organism>
<dbReference type="PANTHER" id="PTHR15503">
    <property type="entry name" value="LDOC1 RELATED"/>
    <property type="match status" value="1"/>
</dbReference>
<evidence type="ECO:0000313" key="7">
    <source>
        <dbReference type="Proteomes" id="UP001529510"/>
    </source>
</evidence>
<keyword evidence="7" id="KW-1185">Reference proteome</keyword>
<keyword evidence="2" id="KW-0479">Metal-binding</keyword>
<dbReference type="InterPro" id="IPR000953">
    <property type="entry name" value="Chromo/chromo_shadow_dom"/>
</dbReference>
<feature type="domain" description="Chromo" evidence="4">
    <location>
        <begin position="473"/>
        <end position="522"/>
    </location>
</feature>
<name>A0ABD0MRU6_CIRMR</name>
<dbReference type="Gene3D" id="2.40.50.40">
    <property type="match status" value="1"/>
</dbReference>
<comment type="subcellular location">
    <subcellularLocation>
        <location evidence="1">Nucleus</location>
    </subcellularLocation>
</comment>
<keyword evidence="2" id="KW-0863">Zinc-finger</keyword>
<feature type="region of interest" description="Disordered" evidence="3">
    <location>
        <begin position="1"/>
        <end position="21"/>
    </location>
</feature>
<dbReference type="InterPro" id="IPR023780">
    <property type="entry name" value="Chromo_domain"/>
</dbReference>
<dbReference type="InterPro" id="IPR016197">
    <property type="entry name" value="Chromo-like_dom_sf"/>
</dbReference>
<dbReference type="SUPFAM" id="SSF50630">
    <property type="entry name" value="Acid proteases"/>
    <property type="match status" value="1"/>
</dbReference>
<feature type="non-terminal residue" evidence="6">
    <location>
        <position position="530"/>
    </location>
</feature>
<dbReference type="GO" id="GO:0008270">
    <property type="term" value="F:zinc ion binding"/>
    <property type="evidence" value="ECO:0007669"/>
    <property type="project" value="UniProtKB-KW"/>
</dbReference>
<evidence type="ECO:0000259" key="5">
    <source>
        <dbReference type="PROSITE" id="PS50158"/>
    </source>
</evidence>
<dbReference type="SUPFAM" id="SSF54160">
    <property type="entry name" value="Chromo domain-like"/>
    <property type="match status" value="1"/>
</dbReference>
<evidence type="ECO:0000256" key="1">
    <source>
        <dbReference type="ARBA" id="ARBA00004123"/>
    </source>
</evidence>
<dbReference type="InterPro" id="IPR032567">
    <property type="entry name" value="RTL1-rel"/>
</dbReference>
<dbReference type="GO" id="GO:0005634">
    <property type="term" value="C:nucleus"/>
    <property type="evidence" value="ECO:0007669"/>
    <property type="project" value="UniProtKB-SubCell"/>
</dbReference>
<dbReference type="InterPro" id="IPR021109">
    <property type="entry name" value="Peptidase_aspartic_dom_sf"/>
</dbReference>
<proteinExistence type="predicted"/>
<dbReference type="PROSITE" id="PS50158">
    <property type="entry name" value="ZF_CCHC"/>
    <property type="match status" value="1"/>
</dbReference>
<dbReference type="PROSITE" id="PS50013">
    <property type="entry name" value="CHROMO_2"/>
    <property type="match status" value="1"/>
</dbReference>
<dbReference type="SUPFAM" id="SSF57756">
    <property type="entry name" value="Retrovirus zinc finger-like domains"/>
    <property type="match status" value="1"/>
</dbReference>
<reference evidence="6 7" key="1">
    <citation type="submission" date="2024-05" db="EMBL/GenBank/DDBJ databases">
        <title>Genome sequencing and assembly of Indian major carp, Cirrhinus mrigala (Hamilton, 1822).</title>
        <authorList>
            <person name="Mohindra V."/>
            <person name="Chowdhury L.M."/>
            <person name="Lal K."/>
            <person name="Jena J.K."/>
        </authorList>
    </citation>
    <scope>NUCLEOTIDE SEQUENCE [LARGE SCALE GENOMIC DNA]</scope>
    <source>
        <strain evidence="6">CM1030</strain>
        <tissue evidence="6">Blood</tissue>
    </source>
</reference>
<feature type="region of interest" description="Disordered" evidence="3">
    <location>
        <begin position="49"/>
        <end position="73"/>
    </location>
</feature>
<evidence type="ECO:0000313" key="6">
    <source>
        <dbReference type="EMBL" id="KAL0151676.1"/>
    </source>
</evidence>
<dbReference type="Proteomes" id="UP001529510">
    <property type="component" value="Unassembled WGS sequence"/>
</dbReference>
<dbReference type="AlphaFoldDB" id="A0ABD0MRU6"/>
<dbReference type="InterPro" id="IPR056924">
    <property type="entry name" value="SH3_Tf2-1"/>
</dbReference>
<feature type="compositionally biased region" description="Pro residues" evidence="3">
    <location>
        <begin position="55"/>
        <end position="66"/>
    </location>
</feature>
<dbReference type="PANTHER" id="PTHR15503:SF22">
    <property type="entry name" value="TRANSPOSON TY3-I GAG POLYPROTEIN"/>
    <property type="match status" value="1"/>
</dbReference>
<comment type="caution">
    <text evidence="6">The sequence shown here is derived from an EMBL/GenBank/DDBJ whole genome shotgun (WGS) entry which is preliminary data.</text>
</comment>
<dbReference type="CDD" id="cd00303">
    <property type="entry name" value="retropepsin_like"/>
    <property type="match status" value="1"/>
</dbReference>
<dbReference type="Pfam" id="PF00385">
    <property type="entry name" value="Chromo"/>
    <property type="match status" value="1"/>
</dbReference>
<dbReference type="EMBL" id="JAMKFB020000233">
    <property type="protein sequence ID" value="KAL0151676.1"/>
    <property type="molecule type" value="Genomic_DNA"/>
</dbReference>
<feature type="domain" description="CCHC-type" evidence="5">
    <location>
        <begin position="188"/>
        <end position="202"/>
    </location>
</feature>
<evidence type="ECO:0000259" key="4">
    <source>
        <dbReference type="PROSITE" id="PS50013"/>
    </source>
</evidence>
<keyword evidence="2" id="KW-0862">Zinc</keyword>
<dbReference type="SMART" id="SM00298">
    <property type="entry name" value="CHROMO"/>
    <property type="match status" value="1"/>
</dbReference>
<evidence type="ECO:0000256" key="3">
    <source>
        <dbReference type="SAM" id="MobiDB-lite"/>
    </source>
</evidence>